<keyword evidence="2" id="KW-1185">Reference proteome</keyword>
<name>W0EI00_9FIRM</name>
<protein>
    <submittedName>
        <fullName evidence="1">Uncharacterized protein</fullName>
    </submittedName>
</protein>
<dbReference type="AlphaFoldDB" id="W0EI00"/>
<dbReference type="KEGG" id="dmt:DESME_13815"/>
<reference evidence="1 2" key="1">
    <citation type="submission" date="2013-12" db="EMBL/GenBank/DDBJ databases">
        <authorList>
            <consortium name="DOE Joint Genome Institute"/>
            <person name="Smidt H."/>
            <person name="Huntemann M."/>
            <person name="Han J."/>
            <person name="Chen A."/>
            <person name="Kyrpides N."/>
            <person name="Mavromatis K."/>
            <person name="Markowitz V."/>
            <person name="Palaniappan K."/>
            <person name="Ivanova N."/>
            <person name="Schaumberg A."/>
            <person name="Pati A."/>
            <person name="Liolios K."/>
            <person name="Nordberg H.P."/>
            <person name="Cantor M.N."/>
            <person name="Hua S.X."/>
            <person name="Woyke T."/>
        </authorList>
    </citation>
    <scope>NUCLEOTIDE SEQUENCE [LARGE SCALE GENOMIC DNA]</scope>
    <source>
        <strain evidence="2">DSM 15288</strain>
    </source>
</reference>
<gene>
    <name evidence="1" type="ORF">DESME_13815</name>
</gene>
<organism evidence="1 2">
    <name type="scientific">Desulfitobacterium metallireducens DSM 15288</name>
    <dbReference type="NCBI Taxonomy" id="871968"/>
    <lineage>
        <taxon>Bacteria</taxon>
        <taxon>Bacillati</taxon>
        <taxon>Bacillota</taxon>
        <taxon>Clostridia</taxon>
        <taxon>Eubacteriales</taxon>
        <taxon>Desulfitobacteriaceae</taxon>
        <taxon>Desulfitobacterium</taxon>
    </lineage>
</organism>
<accession>W0EI00</accession>
<proteinExistence type="predicted"/>
<dbReference type="Proteomes" id="UP000010847">
    <property type="component" value="Chromosome"/>
</dbReference>
<sequence>MKSSSPGIIAASIEVSFRSCLGRALAPLWPRLLVALADRTRAQKQSPAGSLAKSPSMAQLPAAHVVCAALPTTAFFAKFGELFALCRSLRPKRRLGSFLGNGKEHLKVALHAFSVSLVAARVGHWQSHFSVRLPSLLSRWVHA</sequence>
<evidence type="ECO:0000313" key="1">
    <source>
        <dbReference type="EMBL" id="AHF08671.1"/>
    </source>
</evidence>
<dbReference type="EMBL" id="CP007032">
    <property type="protein sequence ID" value="AHF08671.1"/>
    <property type="molecule type" value="Genomic_DNA"/>
</dbReference>
<evidence type="ECO:0000313" key="2">
    <source>
        <dbReference type="Proteomes" id="UP000010847"/>
    </source>
</evidence>
<dbReference type="STRING" id="871968.DESME_13815"/>
<dbReference type="HOGENOM" id="CLU_1803015_0_0_9"/>